<evidence type="ECO:0000256" key="7">
    <source>
        <dbReference type="SAM" id="Phobius"/>
    </source>
</evidence>
<feature type="transmembrane region" description="Helical" evidence="7">
    <location>
        <begin position="46"/>
        <end position="67"/>
    </location>
</feature>
<dbReference type="SUPFAM" id="SSF103473">
    <property type="entry name" value="MFS general substrate transporter"/>
    <property type="match status" value="1"/>
</dbReference>
<dbReference type="PANTHER" id="PTHR23513:SF6">
    <property type="entry name" value="MAJOR FACILITATOR SUPERFAMILY ASSOCIATED DOMAIN-CONTAINING PROTEIN"/>
    <property type="match status" value="1"/>
</dbReference>
<evidence type="ECO:0000313" key="9">
    <source>
        <dbReference type="EMBL" id="TWP49111.1"/>
    </source>
</evidence>
<dbReference type="RefSeq" id="WP_146355349.1">
    <property type="nucleotide sequence ID" value="NZ_VOBR01000017.1"/>
</dbReference>
<dbReference type="PROSITE" id="PS50850">
    <property type="entry name" value="MFS"/>
    <property type="match status" value="1"/>
</dbReference>
<dbReference type="GO" id="GO:0005886">
    <property type="term" value="C:plasma membrane"/>
    <property type="evidence" value="ECO:0007669"/>
    <property type="project" value="UniProtKB-SubCell"/>
</dbReference>
<accession>A0A563EP88</accession>
<comment type="caution">
    <text evidence="9">The sequence shown here is derived from an EMBL/GenBank/DDBJ whole genome shotgun (WGS) entry which is preliminary data.</text>
</comment>
<dbReference type="AlphaFoldDB" id="A0A563EP88"/>
<evidence type="ECO:0000256" key="3">
    <source>
        <dbReference type="ARBA" id="ARBA00022475"/>
    </source>
</evidence>
<evidence type="ECO:0000256" key="5">
    <source>
        <dbReference type="ARBA" id="ARBA00022989"/>
    </source>
</evidence>
<keyword evidence="2" id="KW-0813">Transport</keyword>
<dbReference type="OrthoDB" id="9815525at2"/>
<feature type="transmembrane region" description="Helical" evidence="7">
    <location>
        <begin position="310"/>
        <end position="329"/>
    </location>
</feature>
<feature type="transmembrane region" description="Helical" evidence="7">
    <location>
        <begin position="285"/>
        <end position="304"/>
    </location>
</feature>
<feature type="transmembrane region" description="Helical" evidence="7">
    <location>
        <begin position="88"/>
        <end position="118"/>
    </location>
</feature>
<evidence type="ECO:0000259" key="8">
    <source>
        <dbReference type="PROSITE" id="PS50850"/>
    </source>
</evidence>
<sequence>MALRGHADFTRLWTGDTISQFGAILGYTVFPLLAASLLHASPFEMGLLEAALMGAFLIIGLPAGVWVDRMRRRPLMIAMDLTRAALVLTVPVAWWLGVLTLAHLIVMALLLGVCTVFFDVAYQSYLPSLVGREHLVEGNSKLQASASVAEVTGPGLGGFAVQFLGAANAVLATGIGYLSSAFFLFRIRAEEPRPERRESPNLVREVMEGLRFVFHNRTLRAIVGCTGTANLFNGVRMAVMVLFLVRTLELSAAHAGLVFSFGGLGGVLGAATANRMQKWFGQARLIWLSMVVTAPFLLLTPLAAPGWRMAFALASVFGFGYGVIIYNIAQVSYRQTICPDHLLGRMNASIRWVVWGSQPVGALIGGLLGEWIGIVGTLWVSAIGGSLAGLFVVLSPLRTMRDLPANV</sequence>
<feature type="transmembrane region" description="Helical" evidence="7">
    <location>
        <begin position="163"/>
        <end position="187"/>
    </location>
</feature>
<dbReference type="CDD" id="cd06173">
    <property type="entry name" value="MFS_MefA_like"/>
    <property type="match status" value="1"/>
</dbReference>
<protein>
    <submittedName>
        <fullName evidence="9">MFS transporter</fullName>
    </submittedName>
</protein>
<feature type="transmembrane region" description="Helical" evidence="7">
    <location>
        <begin position="374"/>
        <end position="394"/>
    </location>
</feature>
<keyword evidence="6 7" id="KW-0472">Membrane</keyword>
<organism evidence="9 10">
    <name type="scientific">Lentzea tibetensis</name>
    <dbReference type="NCBI Taxonomy" id="2591470"/>
    <lineage>
        <taxon>Bacteria</taxon>
        <taxon>Bacillati</taxon>
        <taxon>Actinomycetota</taxon>
        <taxon>Actinomycetes</taxon>
        <taxon>Pseudonocardiales</taxon>
        <taxon>Pseudonocardiaceae</taxon>
        <taxon>Lentzea</taxon>
    </lineage>
</organism>
<dbReference type="Proteomes" id="UP000316639">
    <property type="component" value="Unassembled WGS sequence"/>
</dbReference>
<dbReference type="InterPro" id="IPR020846">
    <property type="entry name" value="MFS_dom"/>
</dbReference>
<feature type="transmembrane region" description="Helical" evidence="7">
    <location>
        <begin position="350"/>
        <end position="368"/>
    </location>
</feature>
<proteinExistence type="predicted"/>
<reference evidence="9 10" key="1">
    <citation type="submission" date="2019-07" db="EMBL/GenBank/DDBJ databases">
        <title>Lentzea xizangensis sp. nov., isolated from Qinghai-Tibetan Plateau Soils.</title>
        <authorList>
            <person name="Huang J."/>
        </authorList>
    </citation>
    <scope>NUCLEOTIDE SEQUENCE [LARGE SCALE GENOMIC DNA]</scope>
    <source>
        <strain evidence="9 10">FXJ1.1311</strain>
    </source>
</reference>
<dbReference type="Gene3D" id="1.20.1250.20">
    <property type="entry name" value="MFS general substrate transporter like domains"/>
    <property type="match status" value="1"/>
</dbReference>
<dbReference type="GO" id="GO:0022857">
    <property type="term" value="F:transmembrane transporter activity"/>
    <property type="evidence" value="ECO:0007669"/>
    <property type="project" value="InterPro"/>
</dbReference>
<keyword evidence="10" id="KW-1185">Reference proteome</keyword>
<feature type="transmembrane region" description="Helical" evidence="7">
    <location>
        <begin position="221"/>
        <end position="245"/>
    </location>
</feature>
<dbReference type="EMBL" id="VOBR01000017">
    <property type="protein sequence ID" value="TWP49111.1"/>
    <property type="molecule type" value="Genomic_DNA"/>
</dbReference>
<comment type="subcellular location">
    <subcellularLocation>
        <location evidence="1">Cell membrane</location>
        <topology evidence="1">Multi-pass membrane protein</topology>
    </subcellularLocation>
</comment>
<dbReference type="PANTHER" id="PTHR23513">
    <property type="entry name" value="INTEGRAL MEMBRANE EFFLUX PROTEIN-RELATED"/>
    <property type="match status" value="1"/>
</dbReference>
<feature type="transmembrane region" description="Helical" evidence="7">
    <location>
        <begin position="21"/>
        <end position="40"/>
    </location>
</feature>
<evidence type="ECO:0000256" key="4">
    <source>
        <dbReference type="ARBA" id="ARBA00022692"/>
    </source>
</evidence>
<feature type="domain" description="Major facilitator superfamily (MFS) profile" evidence="8">
    <location>
        <begin position="169"/>
        <end position="407"/>
    </location>
</feature>
<dbReference type="InterPro" id="IPR036259">
    <property type="entry name" value="MFS_trans_sf"/>
</dbReference>
<keyword evidence="4 7" id="KW-0812">Transmembrane</keyword>
<feature type="transmembrane region" description="Helical" evidence="7">
    <location>
        <begin position="251"/>
        <end position="273"/>
    </location>
</feature>
<name>A0A563EP88_9PSEU</name>
<evidence type="ECO:0000256" key="1">
    <source>
        <dbReference type="ARBA" id="ARBA00004651"/>
    </source>
</evidence>
<keyword evidence="5 7" id="KW-1133">Transmembrane helix</keyword>
<dbReference type="InterPro" id="IPR010290">
    <property type="entry name" value="TM_effector"/>
</dbReference>
<dbReference type="Pfam" id="PF05977">
    <property type="entry name" value="MFS_3"/>
    <property type="match status" value="1"/>
</dbReference>
<keyword evidence="3" id="KW-1003">Cell membrane</keyword>
<evidence type="ECO:0000313" key="10">
    <source>
        <dbReference type="Proteomes" id="UP000316639"/>
    </source>
</evidence>
<gene>
    <name evidence="9" type="ORF">FKR81_25935</name>
</gene>
<evidence type="ECO:0000256" key="6">
    <source>
        <dbReference type="ARBA" id="ARBA00023136"/>
    </source>
</evidence>
<evidence type="ECO:0000256" key="2">
    <source>
        <dbReference type="ARBA" id="ARBA00022448"/>
    </source>
</evidence>